<dbReference type="PROSITE" id="PS50181">
    <property type="entry name" value="FBOX"/>
    <property type="match status" value="1"/>
</dbReference>
<evidence type="ECO:0000313" key="3">
    <source>
        <dbReference type="Proteomes" id="UP000717696"/>
    </source>
</evidence>
<accession>A0A9P9FBG1</accession>
<organism evidence="2 3">
    <name type="scientific">Dactylonectria estremocensis</name>
    <dbReference type="NCBI Taxonomy" id="1079267"/>
    <lineage>
        <taxon>Eukaryota</taxon>
        <taxon>Fungi</taxon>
        <taxon>Dikarya</taxon>
        <taxon>Ascomycota</taxon>
        <taxon>Pezizomycotina</taxon>
        <taxon>Sordariomycetes</taxon>
        <taxon>Hypocreomycetidae</taxon>
        <taxon>Hypocreales</taxon>
        <taxon>Nectriaceae</taxon>
        <taxon>Dactylonectria</taxon>
    </lineage>
</organism>
<dbReference type="EMBL" id="JAGMUU010000003">
    <property type="protein sequence ID" value="KAH7157634.1"/>
    <property type="molecule type" value="Genomic_DNA"/>
</dbReference>
<dbReference type="Proteomes" id="UP000717696">
    <property type="component" value="Unassembled WGS sequence"/>
</dbReference>
<feature type="domain" description="F-box" evidence="1">
    <location>
        <begin position="7"/>
        <end position="53"/>
    </location>
</feature>
<protein>
    <recommendedName>
        <fullName evidence="1">F-box domain-containing protein</fullName>
    </recommendedName>
</protein>
<dbReference type="SUPFAM" id="SSF81383">
    <property type="entry name" value="F-box domain"/>
    <property type="match status" value="1"/>
</dbReference>
<dbReference type="OrthoDB" id="5060046at2759"/>
<gene>
    <name evidence="2" type="ORF">B0J13DRAFT_650235</name>
</gene>
<dbReference type="InterPro" id="IPR036047">
    <property type="entry name" value="F-box-like_dom_sf"/>
</dbReference>
<sequence length="366" mass="42854">MNPNPPQHLFEGLPFDIHYEVVRYLDFRDAFNMALANRYFQQTLDPRSVLPREDLVKFIGERDKADRNRVEGLFACYKCYRFLPKDKFAKKATVDRKTKRGQAVTDECRRYCFDCAATHRLFDHLQPISNGKLRYYFCHNCRQYKTKSGRCARSCSGIVSVDYAICHRPMPAVQRKSLDLLPTHILKNIVSFLGYDDALHFAMGNRTLKETIQPLKWVALHTRFQFVQYKWTMDTANMDAKILKTFPCYMCCRIRPRTKFTQQQLCLKEKYPVTAWRMRCQECIQRVSIGVENSTKTEHRKRQMCGICKCLKRGRETCGGCLELYVQGAIDHRTMYPKNFLDGNHDYGGLLDGLDGIFDGEDWMEA</sequence>
<comment type="caution">
    <text evidence="2">The sequence shown here is derived from an EMBL/GenBank/DDBJ whole genome shotgun (WGS) entry which is preliminary data.</text>
</comment>
<evidence type="ECO:0000259" key="1">
    <source>
        <dbReference type="PROSITE" id="PS50181"/>
    </source>
</evidence>
<reference evidence="2" key="1">
    <citation type="journal article" date="2021" name="Nat. Commun.">
        <title>Genetic determinants of endophytism in the Arabidopsis root mycobiome.</title>
        <authorList>
            <person name="Mesny F."/>
            <person name="Miyauchi S."/>
            <person name="Thiergart T."/>
            <person name="Pickel B."/>
            <person name="Atanasova L."/>
            <person name="Karlsson M."/>
            <person name="Huettel B."/>
            <person name="Barry K.W."/>
            <person name="Haridas S."/>
            <person name="Chen C."/>
            <person name="Bauer D."/>
            <person name="Andreopoulos W."/>
            <person name="Pangilinan J."/>
            <person name="LaButti K."/>
            <person name="Riley R."/>
            <person name="Lipzen A."/>
            <person name="Clum A."/>
            <person name="Drula E."/>
            <person name="Henrissat B."/>
            <person name="Kohler A."/>
            <person name="Grigoriev I.V."/>
            <person name="Martin F.M."/>
            <person name="Hacquard S."/>
        </authorList>
    </citation>
    <scope>NUCLEOTIDE SEQUENCE</scope>
    <source>
        <strain evidence="2">MPI-CAGE-AT-0021</strain>
    </source>
</reference>
<keyword evidence="3" id="KW-1185">Reference proteome</keyword>
<evidence type="ECO:0000313" key="2">
    <source>
        <dbReference type="EMBL" id="KAH7157634.1"/>
    </source>
</evidence>
<dbReference type="InterPro" id="IPR001810">
    <property type="entry name" value="F-box_dom"/>
</dbReference>
<dbReference type="AlphaFoldDB" id="A0A9P9FBG1"/>
<proteinExistence type="predicted"/>
<name>A0A9P9FBG1_9HYPO</name>